<name>A0A2P1E6K9_9CRYP</name>
<evidence type="ECO:0000256" key="7">
    <source>
        <dbReference type="ARBA" id="ARBA00023136"/>
    </source>
</evidence>
<keyword evidence="1 8" id="KW-0813">Transport</keyword>
<evidence type="ECO:0000256" key="9">
    <source>
        <dbReference type="SAM" id="Phobius"/>
    </source>
</evidence>
<comment type="subunit">
    <text evidence="8">F-type ATPases have 2 components, CF(1) - the catalytic core - and CF(0) - the membrane proton channel. CF(1) and CF(0) have multiple subunits.</text>
</comment>
<comment type="subcellular location">
    <subcellularLocation>
        <location evidence="8">Mitochondrion</location>
    </subcellularLocation>
    <subcellularLocation>
        <location evidence="8">Mitochondrion inner membrane</location>
    </subcellularLocation>
</comment>
<keyword evidence="9" id="KW-1133">Transmembrane helix</keyword>
<keyword evidence="5 8" id="KW-0406">Ion transport</keyword>
<keyword evidence="2 8" id="KW-0138">CF(0)</keyword>
<keyword evidence="4 8" id="KW-0999">Mitochondrion inner membrane</keyword>
<reference evidence="10" key="1">
    <citation type="journal article" date="2018" name="BMC Genomics">
        <title>Comparative mitochondrial genomics of cryptophyte algae: gene shuffling and dynamic mobile genetic elements.</title>
        <authorList>
            <person name="Kim J.I."/>
            <person name="Yoon H.S."/>
            <person name="Yi G."/>
            <person name="Shin W."/>
            <person name="Archibald J.M."/>
        </authorList>
    </citation>
    <scope>NUCLEOTIDE SEQUENCE</scope>
    <source>
        <strain evidence="10">HACCP-CR01</strain>
    </source>
</reference>
<evidence type="ECO:0000256" key="6">
    <source>
        <dbReference type="ARBA" id="ARBA00023128"/>
    </source>
</evidence>
<evidence type="ECO:0000256" key="2">
    <source>
        <dbReference type="ARBA" id="ARBA00022547"/>
    </source>
</evidence>
<dbReference type="GeneID" id="36496124"/>
<organism evidence="10">
    <name type="scientific">Teleaulax amphioxeia</name>
    <dbReference type="NCBI Taxonomy" id="77931"/>
    <lineage>
        <taxon>Eukaryota</taxon>
        <taxon>Cryptophyceae</taxon>
        <taxon>Pyrenomonadales</taxon>
        <taxon>Geminigeraceae</taxon>
        <taxon>Teleaulax</taxon>
    </lineage>
</organism>
<feature type="transmembrane region" description="Helical" evidence="9">
    <location>
        <begin position="27"/>
        <end position="45"/>
    </location>
</feature>
<comment type="function">
    <text evidence="8">Subunit b, of the mitochondrial membrane ATP synthase complex (F(1)F(0) ATP synthase or Complex V) that produces ATP from ADP in the presence of a proton gradient across the membrane which is generated by electron transport complexes of the respiratory chain. ATP synthase complex consist of a soluble F(1) head domain - the catalytic core - and a membrane F(1) domain - the membrane proton channel. These two domains are linked by a central stalk rotating inside the F(1) region and a stationary peripheral stalk. During catalysis, ATP synthesis in the catalytic domain of F(1) is coupled via a rotary mechanism of the central stalk subunits to proton translocation. In vivo, can only synthesize ATP although its ATP hydrolase activity can be activated artificially in vitro. Part of the complex F(0) domain. Part of the complex F(0) domain and the peripheric stalk, which acts as a stator to hold the catalytic alpha(3)beta(3) subcomplex and subunit a/ATP6 static relative to the rotary elements.</text>
</comment>
<proteinExistence type="inferred from homology"/>
<gene>
    <name evidence="10" type="primary">atp4</name>
    <name evidence="10" type="ORF">TampMt_p011</name>
</gene>
<dbReference type="RefSeq" id="YP_009475764.1">
    <property type="nucleotide sequence ID" value="NC_037436.1"/>
</dbReference>
<dbReference type="PANTHER" id="PTHR12733:SF3">
    <property type="entry name" value="ATP SYNTHASE F(0) COMPLEX SUBUNIT B1, MITOCHONDRIAL"/>
    <property type="match status" value="1"/>
</dbReference>
<accession>A0A2P1E6K9</accession>
<sequence>MSSKYLYGVLLVLIALSKEFLVFNEEVLVLLAFSIFIYLLVNYGGEMIAGELDSRKEKIKEEFDLYKNLQEKTFTHLISYHQKQKLLSSEIKEVFEISKAEIANIEKFYENSLQNHLVSNFEERLKRVSTNENKTNAALQKEIFTDLRAYLMDLYSVESNKMSKKNRKQLLKNCVEQLKTCY</sequence>
<dbReference type="InterPro" id="IPR013837">
    <property type="entry name" value="ATP_synth_F0_suB"/>
</dbReference>
<evidence type="ECO:0000256" key="4">
    <source>
        <dbReference type="ARBA" id="ARBA00022792"/>
    </source>
</evidence>
<evidence type="ECO:0000256" key="5">
    <source>
        <dbReference type="ARBA" id="ARBA00023065"/>
    </source>
</evidence>
<dbReference type="PANTHER" id="PTHR12733">
    <property type="entry name" value="MITOCHONDRIAL ATP SYNTHASE B CHAIN"/>
    <property type="match status" value="1"/>
</dbReference>
<evidence type="ECO:0000313" key="10">
    <source>
        <dbReference type="EMBL" id="AVK94026.1"/>
    </source>
</evidence>
<keyword evidence="9" id="KW-0812">Transmembrane</keyword>
<dbReference type="GO" id="GO:0045259">
    <property type="term" value="C:proton-transporting ATP synthase complex"/>
    <property type="evidence" value="ECO:0007669"/>
    <property type="project" value="UniProtKB-KW"/>
</dbReference>
<evidence type="ECO:0000256" key="3">
    <source>
        <dbReference type="ARBA" id="ARBA00022781"/>
    </source>
</evidence>
<dbReference type="InterPro" id="IPR008688">
    <property type="entry name" value="ATP_synth_Bsub_B/MI25"/>
</dbReference>
<dbReference type="EMBL" id="MG680944">
    <property type="protein sequence ID" value="AVK94026.1"/>
    <property type="molecule type" value="Genomic_DNA"/>
</dbReference>
<evidence type="ECO:0000256" key="8">
    <source>
        <dbReference type="RuleBase" id="RU368017"/>
    </source>
</evidence>
<dbReference type="AlphaFoldDB" id="A0A2P1E6K9"/>
<comment type="similarity">
    <text evidence="8">Belongs to the eukaryotic ATPase B chain family.</text>
</comment>
<geneLocation type="mitochondrion" evidence="10"/>
<dbReference type="GO" id="GO:0046933">
    <property type="term" value="F:proton-transporting ATP synthase activity, rotational mechanism"/>
    <property type="evidence" value="ECO:0007669"/>
    <property type="project" value="TreeGrafter"/>
</dbReference>
<keyword evidence="7 8" id="KW-0472">Membrane</keyword>
<dbReference type="Pfam" id="PF05405">
    <property type="entry name" value="Mt_ATP-synt_B"/>
    <property type="match status" value="1"/>
</dbReference>
<dbReference type="GO" id="GO:0005743">
    <property type="term" value="C:mitochondrial inner membrane"/>
    <property type="evidence" value="ECO:0007669"/>
    <property type="project" value="UniProtKB-SubCell"/>
</dbReference>
<protein>
    <recommendedName>
        <fullName evidence="8">ATP synthase subunit b</fullName>
    </recommendedName>
</protein>
<keyword evidence="6 8" id="KW-0496">Mitochondrion</keyword>
<keyword evidence="3 8" id="KW-0375">Hydrogen ion transport</keyword>
<evidence type="ECO:0000256" key="1">
    <source>
        <dbReference type="ARBA" id="ARBA00022448"/>
    </source>
</evidence>